<dbReference type="UniPathway" id="UPA00098">
    <property type="reaction ID" value="UER00358"/>
</dbReference>
<dbReference type="Gene3D" id="3.90.1150.10">
    <property type="entry name" value="Aspartate Aminotransferase, domain 1"/>
    <property type="match status" value="1"/>
</dbReference>
<dbReference type="NCBIfam" id="TIGR01885">
    <property type="entry name" value="Orn_aminotrans"/>
    <property type="match status" value="1"/>
</dbReference>
<dbReference type="SUPFAM" id="SSF53383">
    <property type="entry name" value="PLP-dependent transferases"/>
    <property type="match status" value="1"/>
</dbReference>
<evidence type="ECO:0000256" key="1">
    <source>
        <dbReference type="ARBA" id="ARBA00001933"/>
    </source>
</evidence>
<keyword evidence="5 9" id="KW-0032">Aminotransferase</keyword>
<evidence type="ECO:0000256" key="8">
    <source>
        <dbReference type="RuleBase" id="RU003560"/>
    </source>
</evidence>
<dbReference type="PIRSF" id="PIRSF000521">
    <property type="entry name" value="Transaminase_4ab_Lys_Orn"/>
    <property type="match status" value="1"/>
</dbReference>
<evidence type="ECO:0000256" key="6">
    <source>
        <dbReference type="ARBA" id="ARBA00022679"/>
    </source>
</evidence>
<dbReference type="Pfam" id="PF00202">
    <property type="entry name" value="Aminotran_3"/>
    <property type="match status" value="1"/>
</dbReference>
<dbReference type="InterPro" id="IPR050103">
    <property type="entry name" value="Class-III_PLP-dep_AT"/>
</dbReference>
<dbReference type="InterPro" id="IPR005814">
    <property type="entry name" value="Aminotrans_3"/>
</dbReference>
<evidence type="ECO:0000256" key="2">
    <source>
        <dbReference type="ARBA" id="ARBA00004998"/>
    </source>
</evidence>
<dbReference type="EC" id="2.6.1.13" evidence="4 9"/>
<dbReference type="Gene3D" id="3.40.640.10">
    <property type="entry name" value="Type I PLP-dependent aspartate aminotransferase-like (Major domain)"/>
    <property type="match status" value="1"/>
</dbReference>
<dbReference type="InterPro" id="IPR015424">
    <property type="entry name" value="PyrdxlP-dep_Trfase"/>
</dbReference>
<dbReference type="GO" id="GO:0004587">
    <property type="term" value="F:ornithine aminotransferase activity"/>
    <property type="evidence" value="ECO:0007669"/>
    <property type="project" value="UniProtKB-EC"/>
</dbReference>
<evidence type="ECO:0000256" key="9">
    <source>
        <dbReference type="RuleBase" id="RU365036"/>
    </source>
</evidence>
<dbReference type="FunFam" id="3.40.640.10:FF:000011">
    <property type="entry name" value="Ornithine aminotransferase"/>
    <property type="match status" value="1"/>
</dbReference>
<dbReference type="GO" id="GO:0055129">
    <property type="term" value="P:L-proline biosynthetic process"/>
    <property type="evidence" value="ECO:0007669"/>
    <property type="project" value="UniProtKB-UniPathway"/>
</dbReference>
<evidence type="ECO:0000256" key="7">
    <source>
        <dbReference type="ARBA" id="ARBA00022898"/>
    </source>
</evidence>
<comment type="cofactor">
    <cofactor evidence="1 9">
        <name>pyridoxal 5'-phosphate</name>
        <dbReference type="ChEBI" id="CHEBI:597326"/>
    </cofactor>
</comment>
<dbReference type="InterPro" id="IPR010164">
    <property type="entry name" value="Orn_aminotrans"/>
</dbReference>
<dbReference type="PROSITE" id="PS00600">
    <property type="entry name" value="AA_TRANSFER_CLASS_3"/>
    <property type="match status" value="1"/>
</dbReference>
<comment type="catalytic activity">
    <reaction evidence="9">
        <text>a 2-oxocarboxylate + L-ornithine = L-glutamate 5-semialdehyde + an L-alpha-amino acid</text>
        <dbReference type="Rhea" id="RHEA:13877"/>
        <dbReference type="ChEBI" id="CHEBI:35179"/>
        <dbReference type="ChEBI" id="CHEBI:46911"/>
        <dbReference type="ChEBI" id="CHEBI:58066"/>
        <dbReference type="ChEBI" id="CHEBI:59869"/>
        <dbReference type="EC" id="2.6.1.13"/>
    </reaction>
</comment>
<organism evidence="10">
    <name type="scientific">Riptortus pedestris</name>
    <name type="common">Bean bug</name>
    <dbReference type="NCBI Taxonomy" id="329032"/>
    <lineage>
        <taxon>Eukaryota</taxon>
        <taxon>Metazoa</taxon>
        <taxon>Ecdysozoa</taxon>
        <taxon>Arthropoda</taxon>
        <taxon>Hexapoda</taxon>
        <taxon>Insecta</taxon>
        <taxon>Pterygota</taxon>
        <taxon>Neoptera</taxon>
        <taxon>Paraneoptera</taxon>
        <taxon>Hemiptera</taxon>
        <taxon>Heteroptera</taxon>
        <taxon>Panheteroptera</taxon>
        <taxon>Pentatomomorpha</taxon>
        <taxon>Coreoidea</taxon>
        <taxon>Alydidae</taxon>
        <taxon>Riptortus</taxon>
    </lineage>
</organism>
<dbReference type="InterPro" id="IPR049704">
    <property type="entry name" value="Aminotrans_3_PPA_site"/>
</dbReference>
<dbReference type="GO" id="GO:0042802">
    <property type="term" value="F:identical protein binding"/>
    <property type="evidence" value="ECO:0007669"/>
    <property type="project" value="TreeGrafter"/>
</dbReference>
<protein>
    <recommendedName>
        <fullName evidence="4 9">Ornithine aminotransferase</fullName>
        <ecNumber evidence="4 9">2.6.1.13</ecNumber>
    </recommendedName>
</protein>
<dbReference type="GO" id="GO:0019544">
    <property type="term" value="P:L-arginine catabolic process to L-glutamate"/>
    <property type="evidence" value="ECO:0007669"/>
    <property type="project" value="TreeGrafter"/>
</dbReference>
<evidence type="ECO:0000256" key="3">
    <source>
        <dbReference type="ARBA" id="ARBA00008954"/>
    </source>
</evidence>
<dbReference type="AlphaFoldDB" id="R4WTJ0"/>
<evidence type="ECO:0000313" key="10">
    <source>
        <dbReference type="EMBL" id="BAN21227.1"/>
    </source>
</evidence>
<evidence type="ECO:0000256" key="4">
    <source>
        <dbReference type="ARBA" id="ARBA00012924"/>
    </source>
</evidence>
<comment type="similarity">
    <text evidence="3 8">Belongs to the class-III pyridoxal-phosphate-dependent aminotransferase family.</text>
</comment>
<comment type="pathway">
    <text evidence="2 9">Amino-acid biosynthesis; L-proline biosynthesis; L-glutamate 5-semialdehyde from L-ornithine: step 1/1.</text>
</comment>
<evidence type="ECO:0000256" key="5">
    <source>
        <dbReference type="ARBA" id="ARBA00022576"/>
    </source>
</evidence>
<name>R4WTJ0_RIPPE</name>
<dbReference type="InterPro" id="IPR015421">
    <property type="entry name" value="PyrdxlP-dep_Trfase_major"/>
</dbReference>
<dbReference type="GO" id="GO:0030170">
    <property type="term" value="F:pyridoxal phosphate binding"/>
    <property type="evidence" value="ECO:0007669"/>
    <property type="project" value="InterPro"/>
</dbReference>
<dbReference type="PANTHER" id="PTHR11986:SF18">
    <property type="entry name" value="ORNITHINE AMINOTRANSFERASE, MITOCHONDRIAL"/>
    <property type="match status" value="1"/>
</dbReference>
<keyword evidence="6 9" id="KW-0808">Transferase</keyword>
<sequence>MTHSARIKTMALEIISKQLFKHNFVSSLKKSFPVCYTHSSSDLIKKESKHNAQNYQPIPVVIKKGKGSYVWDVEDRKYLDFLAGYATLNLGHAHPEILEVLKEQAGILSHTSRAFFNNILPEFVEYITNYFNYDRVLPMNTGVEGGETAVKIARRWGYRVKKIPSNKAVVVFVRNNFWGRTLSAVSSSTNPTAYEDFGPYMPGFTLIPYDDTAALQEALSNPNVCAFMMEPIQGEAGVIVPKDGYLKEVRRLCDEHNVLWIADEIQTGLGRTGRLLAVDHEEVRPDILIIGKGLAGGFVPMSAVLANDNVMNVITPGSHGSTFGGNPLATRLAITTLRLLKEGAIDNAAVMGEKFRRELRNNLPKDVIPIVRGRGMMNAICVNPDYGTPWDLCLELKDQGLLSKPCDGNAMRFTPPINMNEIELQEGLEMIYKAVKEFSSTKMQRRA</sequence>
<accession>R4WTJ0</accession>
<dbReference type="GO" id="GO:0010121">
    <property type="term" value="P:L-arginine catabolic process to proline via ornithine"/>
    <property type="evidence" value="ECO:0007669"/>
    <property type="project" value="TreeGrafter"/>
</dbReference>
<dbReference type="CDD" id="cd00610">
    <property type="entry name" value="OAT_like"/>
    <property type="match status" value="1"/>
</dbReference>
<proteinExistence type="evidence at transcript level"/>
<dbReference type="PANTHER" id="PTHR11986">
    <property type="entry name" value="AMINOTRANSFERASE CLASS III"/>
    <property type="match status" value="1"/>
</dbReference>
<keyword evidence="7 8" id="KW-0663">Pyridoxal phosphate</keyword>
<dbReference type="EMBL" id="AK418012">
    <property type="protein sequence ID" value="BAN21227.1"/>
    <property type="molecule type" value="mRNA"/>
</dbReference>
<dbReference type="InterPro" id="IPR015422">
    <property type="entry name" value="PyrdxlP-dep_Trfase_small"/>
</dbReference>
<dbReference type="GO" id="GO:0005737">
    <property type="term" value="C:cytoplasm"/>
    <property type="evidence" value="ECO:0007669"/>
    <property type="project" value="TreeGrafter"/>
</dbReference>
<reference evidence="10" key="1">
    <citation type="journal article" date="2013" name="PLoS ONE">
        <title>Gene expression in gut symbiotic organ of stinkbug affected by extracellular bacterial symbiont.</title>
        <authorList>
            <person name="Futahashi R."/>
            <person name="Tanaka K."/>
            <person name="Tanahashi M."/>
            <person name="Nikoh N."/>
            <person name="Kikuchi Y."/>
            <person name="Lee B.L."/>
            <person name="Fukatsu T."/>
        </authorList>
    </citation>
    <scope>NUCLEOTIDE SEQUENCE</scope>
    <source>
        <tissue evidence="10">Midgut</tissue>
    </source>
</reference>